<dbReference type="Pfam" id="PF00814">
    <property type="entry name" value="TsaD"/>
    <property type="match status" value="1"/>
</dbReference>
<evidence type="ECO:0000313" key="3">
    <source>
        <dbReference type="Proteomes" id="UP000294547"/>
    </source>
</evidence>
<dbReference type="CDD" id="cd24032">
    <property type="entry name" value="ASKHA_NBD_TsaB"/>
    <property type="match status" value="1"/>
</dbReference>
<dbReference type="InterPro" id="IPR022496">
    <property type="entry name" value="T6A_TsaB"/>
</dbReference>
<dbReference type="NCBIfam" id="TIGR03725">
    <property type="entry name" value="T6A_YeaZ"/>
    <property type="match status" value="1"/>
</dbReference>
<accession>A0A4R6R7H0</accession>
<dbReference type="RefSeq" id="WP_208112254.1">
    <property type="nucleotide sequence ID" value="NZ_BSPM01000002.1"/>
</dbReference>
<reference evidence="2 3" key="1">
    <citation type="submission" date="2019-03" db="EMBL/GenBank/DDBJ databases">
        <title>Genomic Encyclopedia of Type Strains, Phase IV (KMG-IV): sequencing the most valuable type-strain genomes for metagenomic binning, comparative biology and taxonomic classification.</title>
        <authorList>
            <person name="Goeker M."/>
        </authorList>
    </citation>
    <scope>NUCLEOTIDE SEQUENCE [LARGE SCALE GENOMIC DNA]</scope>
    <source>
        <strain evidence="2 3">DSM 102969</strain>
    </source>
</reference>
<dbReference type="PANTHER" id="PTHR11735:SF11">
    <property type="entry name" value="TRNA THREONYLCARBAMOYLADENOSINE BIOSYNTHESIS PROTEIN TSAB"/>
    <property type="match status" value="1"/>
</dbReference>
<dbReference type="GO" id="GO:0005829">
    <property type="term" value="C:cytosol"/>
    <property type="evidence" value="ECO:0007669"/>
    <property type="project" value="TreeGrafter"/>
</dbReference>
<protein>
    <submittedName>
        <fullName evidence="2">tRNA threonylcarbamoyladenosine biosynthesis protein TsaB</fullName>
    </submittedName>
</protein>
<sequence length="227" mass="22939">MRKTMIVLAFDTAHDRTAVALVGPRLDAVRVETMERGHAERLLPLVDAVLAEAGVALADVDRFAVTVGPGSFTGIRVGVAAARGLALATGRPAVGIGSLPALAASLPEPAEGPVLATVDARRGEVYAALYAADGREIEPPFAAEAADVLARIAGRATAIVGSGAPILAHAAATAGLVVPPSFPLGGPDPRAVARLAGRLAAPFAPVVPLYVRPPDAKPQAALVEVAR</sequence>
<dbReference type="AlphaFoldDB" id="A0A4R6R7H0"/>
<evidence type="ECO:0000313" key="2">
    <source>
        <dbReference type="EMBL" id="TDP81516.1"/>
    </source>
</evidence>
<name>A0A4R6R7H0_9HYPH</name>
<dbReference type="EMBL" id="SNXY01000012">
    <property type="protein sequence ID" value="TDP81516.1"/>
    <property type="molecule type" value="Genomic_DNA"/>
</dbReference>
<keyword evidence="3" id="KW-1185">Reference proteome</keyword>
<dbReference type="InterPro" id="IPR000905">
    <property type="entry name" value="Gcp-like_dom"/>
</dbReference>
<evidence type="ECO:0000259" key="1">
    <source>
        <dbReference type="Pfam" id="PF00814"/>
    </source>
</evidence>
<dbReference type="SUPFAM" id="SSF53067">
    <property type="entry name" value="Actin-like ATPase domain"/>
    <property type="match status" value="2"/>
</dbReference>
<dbReference type="GO" id="GO:0002949">
    <property type="term" value="P:tRNA threonylcarbamoyladenosine modification"/>
    <property type="evidence" value="ECO:0007669"/>
    <property type="project" value="InterPro"/>
</dbReference>
<dbReference type="InterPro" id="IPR043129">
    <property type="entry name" value="ATPase_NBD"/>
</dbReference>
<dbReference type="Gene3D" id="3.30.420.40">
    <property type="match status" value="2"/>
</dbReference>
<dbReference type="PANTHER" id="PTHR11735">
    <property type="entry name" value="TRNA N6-ADENOSINE THREONYLCARBAMOYLTRANSFERASE"/>
    <property type="match status" value="1"/>
</dbReference>
<proteinExistence type="predicted"/>
<comment type="caution">
    <text evidence="2">The sequence shown here is derived from an EMBL/GenBank/DDBJ whole genome shotgun (WGS) entry which is preliminary data.</text>
</comment>
<organism evidence="2 3">
    <name type="scientific">Oharaeibacter diazotrophicus</name>
    <dbReference type="NCBI Taxonomy" id="1920512"/>
    <lineage>
        <taxon>Bacteria</taxon>
        <taxon>Pseudomonadati</taxon>
        <taxon>Pseudomonadota</taxon>
        <taxon>Alphaproteobacteria</taxon>
        <taxon>Hyphomicrobiales</taxon>
        <taxon>Pleomorphomonadaceae</taxon>
        <taxon>Oharaeibacter</taxon>
    </lineage>
</organism>
<dbReference type="Proteomes" id="UP000294547">
    <property type="component" value="Unassembled WGS sequence"/>
</dbReference>
<gene>
    <name evidence="2" type="ORF">EDD54_4386</name>
</gene>
<feature type="domain" description="Gcp-like" evidence="1">
    <location>
        <begin position="33"/>
        <end position="157"/>
    </location>
</feature>